<feature type="region of interest" description="Disordered" evidence="1">
    <location>
        <begin position="1"/>
        <end position="26"/>
    </location>
</feature>
<name>A0AA36MYJ2_9DINO</name>
<dbReference type="Proteomes" id="UP001178507">
    <property type="component" value="Unassembled WGS sequence"/>
</dbReference>
<proteinExistence type="predicted"/>
<dbReference type="AlphaFoldDB" id="A0AA36MYJ2"/>
<evidence type="ECO:0000313" key="3">
    <source>
        <dbReference type="Proteomes" id="UP001178507"/>
    </source>
</evidence>
<organism evidence="2 3">
    <name type="scientific">Effrenium voratum</name>
    <dbReference type="NCBI Taxonomy" id="2562239"/>
    <lineage>
        <taxon>Eukaryota</taxon>
        <taxon>Sar</taxon>
        <taxon>Alveolata</taxon>
        <taxon>Dinophyceae</taxon>
        <taxon>Suessiales</taxon>
        <taxon>Symbiodiniaceae</taxon>
        <taxon>Effrenium</taxon>
    </lineage>
</organism>
<keyword evidence="3" id="KW-1185">Reference proteome</keyword>
<gene>
    <name evidence="2" type="ORF">EVOR1521_LOCUS11921</name>
</gene>
<comment type="caution">
    <text evidence="2">The sequence shown here is derived from an EMBL/GenBank/DDBJ whole genome shotgun (WGS) entry which is preliminary data.</text>
</comment>
<protein>
    <submittedName>
        <fullName evidence="2">Uncharacterized protein</fullName>
    </submittedName>
</protein>
<accession>A0AA36MYJ2</accession>
<evidence type="ECO:0000256" key="1">
    <source>
        <dbReference type="SAM" id="MobiDB-lite"/>
    </source>
</evidence>
<reference evidence="2" key="1">
    <citation type="submission" date="2023-08" db="EMBL/GenBank/DDBJ databases">
        <authorList>
            <person name="Chen Y."/>
            <person name="Shah S."/>
            <person name="Dougan E. K."/>
            <person name="Thang M."/>
            <person name="Chan C."/>
        </authorList>
    </citation>
    <scope>NUCLEOTIDE SEQUENCE</scope>
</reference>
<dbReference type="EMBL" id="CAUJNA010001222">
    <property type="protein sequence ID" value="CAJ1385289.1"/>
    <property type="molecule type" value="Genomic_DNA"/>
</dbReference>
<evidence type="ECO:0000313" key="2">
    <source>
        <dbReference type="EMBL" id="CAJ1385289.1"/>
    </source>
</evidence>
<feature type="region of interest" description="Disordered" evidence="1">
    <location>
        <begin position="38"/>
        <end position="60"/>
    </location>
</feature>
<sequence>MSALDGRSSESDGESDSGDSEGALAAFEERMAAWEAEEGTDVVFASAPGKEASAGEATRERQRRVWSLLAERWAKEDEKEELAAMEAAIVSGAERLAGELDDYGELTRLPAEIFTRTRGRLLVGNEEDAGAVCGRFWG</sequence>